<dbReference type="PANTHER" id="PTHR13367:SF33">
    <property type="entry name" value="P-LOOP CONTAINING NUCLEOSIDE TRIPHOSPHATE HYDROLASE PROTEIN"/>
    <property type="match status" value="1"/>
</dbReference>
<feature type="coiled-coil region" evidence="7">
    <location>
        <begin position="431"/>
        <end position="458"/>
    </location>
</feature>
<accession>W4JPR9</accession>
<dbReference type="Pfam" id="PF20255">
    <property type="entry name" value="DUF6606"/>
    <property type="match status" value="1"/>
</dbReference>
<dbReference type="KEGG" id="hir:HETIRDRAFT_430851"/>
<name>W4JPR9_HETIT</name>
<organism evidence="9 10">
    <name type="scientific">Heterobasidion irregulare (strain TC 32-1)</name>
    <dbReference type="NCBI Taxonomy" id="747525"/>
    <lineage>
        <taxon>Eukaryota</taxon>
        <taxon>Fungi</taxon>
        <taxon>Dikarya</taxon>
        <taxon>Basidiomycota</taxon>
        <taxon>Agaricomycotina</taxon>
        <taxon>Agaricomycetes</taxon>
        <taxon>Russulales</taxon>
        <taxon>Bondarzewiaceae</taxon>
        <taxon>Heterobasidion</taxon>
        <taxon>Heterobasidion annosum species complex</taxon>
    </lineage>
</organism>
<keyword evidence="4" id="KW-0833">Ubl conjugation pathway</keyword>
<keyword evidence="6" id="KW-0788">Thiol protease</keyword>
<dbReference type="eggNOG" id="ENOG502QUFK">
    <property type="taxonomic scope" value="Eukaryota"/>
</dbReference>
<sequence length="1213" mass="138502">MPAPQATLITDDNLLYIVNHVFLPPKLPQESDQNQGHELSLCRLLVDSANEYQRGLFVDRRQEWLPIVRMFQKILESTDVFSETQLKRSIGGMQRGGQEFRLFLERNLISKPVSDVLVHHIRAQNAAFVLQKLEHRTIFEVFEASPSNAAIMESTGKLICFFLGPASGVDDATVSEKDFLEQFASCLVHMNVDLLDSVITTRKAVSEVSKERDTVHPRYISQLLIGILRGMGTIANVRRITKRIADDVLWKDAFITWRRSPLWLIIRVYLDITHSVGGLCARKQFPSDLIFCARAKMTRRVYKLGDRTPGSVLQKVENAMKTTEASRMIMILTILELWVAIDTLVLVQCSLLRGYSPEIPVTFLELLLLRRGTSLQRVIRIEQYLRHRHPNTSSHISIFSDTLDATSFCIRYFYDSTHLQDLQTEIRAKASEEREKKCEELRTKNASYQELMDQASSMDYKLDASLQSKRRMVNSCKRTQLEKRANRMRIDVHEWPLPADELSAKAVVFELHCPSSFAIWRDCTYKIIRDISMSEKSALSAKPHVVLTKDATLAKLAKPTEWRIMFGSSTESFAQSYYRRKRISATKEDICVSSGLRYQLYDRLHDAWATFGITIEFEAHRCTLSLAKGPYEYLYQSECPPELSLHEHIAFAGLRIGPRLQWLNIVRALSTTSLTFKCEEVHSLIMQAAWQIGPLSEDGMLLFLAGRLIASASDRSLMLTAFDLLRFARDVTFRWMHELIDKLQSNDKADQVHNLQTRIYNVAATCRATYDVDPAHLPFLFSSIDDTAVLAGCAILHSHLPASVQNEPSSFKKLLIRDQHLSQFLEVFLWERIVQDRQGLDKAISSIWPVYMPTSQKWKRLPGHNSRWITTISAASNTRKQRVHFNLLDRAFLVDGQPLGRLPRSIIESPAYACIFGEKVFDVVPADMSSMTFATRIPISGHQVLFALVDVHGESFAMVARRFQPLEYAQFLTVVYDPETRQIFPHLPRFRLLFSVTNERELASQNLLGMVVDQDQSSGTVFGLRNQLVLRAKASIAMEHDGTRHVPIPHGRIDFGLEGDHVNVTINTLSRDQVSYYNYKINTDLGYLTTNVSLRSKHYKSLLHALCSHCLPDPLTRRTGTEEALQELRSASCLSFQSLTTDETEFLYQIAALTPTKQFYPRHLRVMQTIERSKLSPLSQHNDFYPAVHLILAYARNLGIYGTMPSDMDPSDP</sequence>
<keyword evidence="3" id="KW-0645">Protease</keyword>
<dbReference type="InterPro" id="IPR051346">
    <property type="entry name" value="OTU_Deubiquitinase"/>
</dbReference>
<dbReference type="GeneID" id="20674484"/>
<comment type="catalytic activity">
    <reaction evidence="1">
        <text>Thiol-dependent hydrolysis of ester, thioester, amide, peptide and isopeptide bonds formed by the C-terminal Gly of ubiquitin (a 76-residue protein attached to proteins as an intracellular targeting signal).</text>
        <dbReference type="EC" id="3.4.19.12"/>
    </reaction>
</comment>
<evidence type="ECO:0000256" key="3">
    <source>
        <dbReference type="ARBA" id="ARBA00022670"/>
    </source>
</evidence>
<evidence type="ECO:0000256" key="1">
    <source>
        <dbReference type="ARBA" id="ARBA00000707"/>
    </source>
</evidence>
<keyword evidence="7" id="KW-0175">Coiled coil</keyword>
<evidence type="ECO:0000259" key="8">
    <source>
        <dbReference type="Pfam" id="PF20255"/>
    </source>
</evidence>
<dbReference type="RefSeq" id="XP_009552934.1">
    <property type="nucleotide sequence ID" value="XM_009554639.1"/>
</dbReference>
<dbReference type="EMBL" id="KI925466">
    <property type="protein sequence ID" value="ETW75528.1"/>
    <property type="molecule type" value="Genomic_DNA"/>
</dbReference>
<keyword evidence="5" id="KW-0378">Hydrolase</keyword>
<reference evidence="9 10" key="1">
    <citation type="journal article" date="2012" name="New Phytol.">
        <title>Insight into trade-off between wood decay and parasitism from the genome of a fungal forest pathogen.</title>
        <authorList>
            <person name="Olson A."/>
            <person name="Aerts A."/>
            <person name="Asiegbu F."/>
            <person name="Belbahri L."/>
            <person name="Bouzid O."/>
            <person name="Broberg A."/>
            <person name="Canback B."/>
            <person name="Coutinho P.M."/>
            <person name="Cullen D."/>
            <person name="Dalman K."/>
            <person name="Deflorio G."/>
            <person name="van Diepen L.T."/>
            <person name="Dunand C."/>
            <person name="Duplessis S."/>
            <person name="Durling M."/>
            <person name="Gonthier P."/>
            <person name="Grimwood J."/>
            <person name="Fossdal C.G."/>
            <person name="Hansson D."/>
            <person name="Henrissat B."/>
            <person name="Hietala A."/>
            <person name="Himmelstrand K."/>
            <person name="Hoffmeister D."/>
            <person name="Hogberg N."/>
            <person name="James T.Y."/>
            <person name="Karlsson M."/>
            <person name="Kohler A."/>
            <person name="Kues U."/>
            <person name="Lee Y.H."/>
            <person name="Lin Y.C."/>
            <person name="Lind M."/>
            <person name="Lindquist E."/>
            <person name="Lombard V."/>
            <person name="Lucas S."/>
            <person name="Lunden K."/>
            <person name="Morin E."/>
            <person name="Murat C."/>
            <person name="Park J."/>
            <person name="Raffaello T."/>
            <person name="Rouze P."/>
            <person name="Salamov A."/>
            <person name="Schmutz J."/>
            <person name="Solheim H."/>
            <person name="Stahlberg J."/>
            <person name="Velez H."/>
            <person name="de Vries R.P."/>
            <person name="Wiebenga A."/>
            <person name="Woodward S."/>
            <person name="Yakovlev I."/>
            <person name="Garbelotto M."/>
            <person name="Martin F."/>
            <person name="Grigoriev I.V."/>
            <person name="Stenlid J."/>
        </authorList>
    </citation>
    <scope>NUCLEOTIDE SEQUENCE [LARGE SCALE GENOMIC DNA]</scope>
    <source>
        <strain evidence="9 10">TC 32-1</strain>
    </source>
</reference>
<dbReference type="STRING" id="747525.W4JPR9"/>
<evidence type="ECO:0000313" key="10">
    <source>
        <dbReference type="Proteomes" id="UP000030671"/>
    </source>
</evidence>
<evidence type="ECO:0000256" key="5">
    <source>
        <dbReference type="ARBA" id="ARBA00022801"/>
    </source>
</evidence>
<keyword evidence="10" id="KW-1185">Reference proteome</keyword>
<dbReference type="EC" id="3.4.19.12" evidence="2"/>
<evidence type="ECO:0000256" key="7">
    <source>
        <dbReference type="SAM" id="Coils"/>
    </source>
</evidence>
<dbReference type="InParanoid" id="W4JPR9"/>
<evidence type="ECO:0000256" key="6">
    <source>
        <dbReference type="ARBA" id="ARBA00022807"/>
    </source>
</evidence>
<dbReference type="PANTHER" id="PTHR13367">
    <property type="entry name" value="UBIQUITIN THIOESTERASE"/>
    <property type="match status" value="1"/>
</dbReference>
<evidence type="ECO:0000313" key="9">
    <source>
        <dbReference type="EMBL" id="ETW75528.1"/>
    </source>
</evidence>
<proteinExistence type="predicted"/>
<dbReference type="AlphaFoldDB" id="W4JPR9"/>
<dbReference type="Proteomes" id="UP000030671">
    <property type="component" value="Unassembled WGS sequence"/>
</dbReference>
<dbReference type="InterPro" id="IPR046541">
    <property type="entry name" value="DUF6606"/>
</dbReference>
<dbReference type="OrthoDB" id="3182339at2759"/>
<feature type="domain" description="DUF6606" evidence="8">
    <location>
        <begin position="17"/>
        <end position="274"/>
    </location>
</feature>
<dbReference type="GO" id="GO:0006508">
    <property type="term" value="P:proteolysis"/>
    <property type="evidence" value="ECO:0007669"/>
    <property type="project" value="UniProtKB-KW"/>
</dbReference>
<dbReference type="GO" id="GO:0004843">
    <property type="term" value="F:cysteine-type deubiquitinase activity"/>
    <property type="evidence" value="ECO:0007669"/>
    <property type="project" value="UniProtKB-EC"/>
</dbReference>
<protein>
    <recommendedName>
        <fullName evidence="2">ubiquitinyl hydrolase 1</fullName>
        <ecNumber evidence="2">3.4.19.12</ecNumber>
    </recommendedName>
</protein>
<evidence type="ECO:0000256" key="2">
    <source>
        <dbReference type="ARBA" id="ARBA00012759"/>
    </source>
</evidence>
<gene>
    <name evidence="9" type="ORF">HETIRDRAFT_430851</name>
</gene>
<dbReference type="HOGENOM" id="CLU_000211_0_0_1"/>
<evidence type="ECO:0000256" key="4">
    <source>
        <dbReference type="ARBA" id="ARBA00022786"/>
    </source>
</evidence>